<sequence>MTVVPMLAPDTLGEQARRHLLKKLQDHYVGYDVSIGRGRFESSVGIIFENIVISNPAAIAAPLREIVRIEQLVVVANVHPEKLLDKEIPLTTNRVAITGFHANITLSDDGMPSLMDLMPLPKLGPEAPRIDMRRGTIHWYGPSASQRPVSTEIAQLSLVNTERLDGGIDRTVSATGSSDLAEAFHIQWDHVKETSDIRGTVRGVKIDRELFNRLPASLQRPLVDARGLQCVCDLSCSVFHAPGHDWKYRVRTTIHEGQFTHAKLPKPITQLQGVFVAEPQSIQIEASQASLGEAVVRMHGALRGERWPMDTDLQVATHGLLLDDQFASVLPETSRRGWDLLQPRGRIDVKADVTCRSGIWDADADVTCKGVDIRYQKFPYPVHQLVGRIEVRDGIASSDSLNGRIDSHRMQCAFRLPIRPGITNEKTFVVAADGPIAIDNTLIKSLSHRGAPQSALESFVRSLRPRGSVHLASAMFGTDASGRNTRQLDLRIIDGHLRYEKFAYPLYNVDGRIEVNEDIVRITDFRGLSANSGVVRCEGTYRIPKPSPDPNLFRISDSGSGIEVPPQLALVFQTTNIPMDDALRSSLPESAQHTWDSLAPGGVLDEADVWVTQQEHAGPVQIDLTARQIYANQINNRTLSLRPSSLPYRIDISSGTVRYDGSKVYIDSLNGQHGASRLAADGYCVKTANGRWDLTLNFKGGSRLNPDSELIAALPHEMREAMRRLQLRGPVSLRGQTKTTLPDADHVEPVIQWDIALQLEGNRIADVGPVHSLRGEISVVGSSDPQGIRAAGDVHIDSMHIDDLQITSIQGPFTVVDDILKLGVRSDAATSNLAGANHTPSPSAATRSISGRVFDGVIELQGDLELSSGSFDVDLAVHDAQVPTILADFGHVDNAISGEFSGNASLEGSLGTLEFLKGNGTAQVTKANLYQLPLIVQVLNQLSIKPTEDVAFTDGTVQFSVFGDTVNFNELKVWGDWVALDGSGSLDGRRELDLSFNTRVSPQNAFTQIIRPLRGEKYTLWTIDVKGPIHAPTIERRAFEGVGETLERFIPTITNANPGINDGSDVVPEATESSPRGFGNWFR</sequence>
<feature type="region of interest" description="Disordered" evidence="1">
    <location>
        <begin position="1060"/>
        <end position="1083"/>
    </location>
</feature>
<dbReference type="AlphaFoldDB" id="M5RVX4"/>
<dbReference type="EMBL" id="ANOG01000706">
    <property type="protein sequence ID" value="EMI18109.1"/>
    <property type="molecule type" value="Genomic_DNA"/>
</dbReference>
<reference evidence="2 3" key="1">
    <citation type="journal article" date="2013" name="Mar. Genomics">
        <title>Expression of sulfatases in Rhodopirellula baltica and the diversity of sulfatases in the genus Rhodopirellula.</title>
        <authorList>
            <person name="Wegner C.E."/>
            <person name="Richter-Heitmann T."/>
            <person name="Klindworth A."/>
            <person name="Klockow C."/>
            <person name="Richter M."/>
            <person name="Achstetter T."/>
            <person name="Glockner F.O."/>
            <person name="Harder J."/>
        </authorList>
    </citation>
    <scope>NUCLEOTIDE SEQUENCE [LARGE SCALE GENOMIC DNA]</scope>
    <source>
        <strain evidence="2 3">SM1</strain>
    </source>
</reference>
<protein>
    <submittedName>
        <fullName evidence="2">Uncharacterized protein</fullName>
    </submittedName>
</protein>
<comment type="caution">
    <text evidence="2">The sequence shown here is derived from an EMBL/GenBank/DDBJ whole genome shotgun (WGS) entry which is preliminary data.</text>
</comment>
<evidence type="ECO:0000256" key="1">
    <source>
        <dbReference type="SAM" id="MobiDB-lite"/>
    </source>
</evidence>
<gene>
    <name evidence="2" type="ORF">RMSM_04988</name>
</gene>
<evidence type="ECO:0000313" key="2">
    <source>
        <dbReference type="EMBL" id="EMI18109.1"/>
    </source>
</evidence>
<evidence type="ECO:0000313" key="3">
    <source>
        <dbReference type="Proteomes" id="UP000011991"/>
    </source>
</evidence>
<accession>M5RVX4</accession>
<keyword evidence="3" id="KW-1185">Reference proteome</keyword>
<dbReference type="Proteomes" id="UP000011991">
    <property type="component" value="Unassembled WGS sequence"/>
</dbReference>
<dbReference type="PATRIC" id="fig|1265738.3.peg.5014"/>
<proteinExistence type="predicted"/>
<name>M5RVX4_9BACT</name>
<organism evidence="2 3">
    <name type="scientific">Rhodopirellula maiorica SM1</name>
    <dbReference type="NCBI Taxonomy" id="1265738"/>
    <lineage>
        <taxon>Bacteria</taxon>
        <taxon>Pseudomonadati</taxon>
        <taxon>Planctomycetota</taxon>
        <taxon>Planctomycetia</taxon>
        <taxon>Pirellulales</taxon>
        <taxon>Pirellulaceae</taxon>
        <taxon>Novipirellula</taxon>
    </lineage>
</organism>